<dbReference type="AlphaFoldDB" id="A0AAV4JXG0"/>
<proteinExistence type="predicted"/>
<dbReference type="Proteomes" id="UP000762676">
    <property type="component" value="Unassembled WGS sequence"/>
</dbReference>
<dbReference type="EMBL" id="BMAT01010391">
    <property type="protein sequence ID" value="GFS26051.1"/>
    <property type="molecule type" value="Genomic_DNA"/>
</dbReference>
<gene>
    <name evidence="2" type="ORF">ElyMa_005201200</name>
</gene>
<accession>A0AAV4JXG0</accession>
<sequence length="100" mass="11099">MPDKQASKQASIEPDRGYGNMTCPKATQGAKPPLGPPCPKPNSVWRQTMLVNSGQKGHLPTAMVTFRVTASGRRQQPCQRGFWIYIKIKTKTGKVRFLLT</sequence>
<evidence type="ECO:0000313" key="2">
    <source>
        <dbReference type="EMBL" id="GFS26051.1"/>
    </source>
</evidence>
<comment type="caution">
    <text evidence="2">The sequence shown here is derived from an EMBL/GenBank/DDBJ whole genome shotgun (WGS) entry which is preliminary data.</text>
</comment>
<organism evidence="2 3">
    <name type="scientific">Elysia marginata</name>
    <dbReference type="NCBI Taxonomy" id="1093978"/>
    <lineage>
        <taxon>Eukaryota</taxon>
        <taxon>Metazoa</taxon>
        <taxon>Spiralia</taxon>
        <taxon>Lophotrochozoa</taxon>
        <taxon>Mollusca</taxon>
        <taxon>Gastropoda</taxon>
        <taxon>Heterobranchia</taxon>
        <taxon>Euthyneura</taxon>
        <taxon>Panpulmonata</taxon>
        <taxon>Sacoglossa</taxon>
        <taxon>Placobranchoidea</taxon>
        <taxon>Plakobranchidae</taxon>
        <taxon>Elysia</taxon>
    </lineage>
</organism>
<evidence type="ECO:0000313" key="3">
    <source>
        <dbReference type="Proteomes" id="UP000762676"/>
    </source>
</evidence>
<protein>
    <submittedName>
        <fullName evidence="2">Uncharacterized protein</fullName>
    </submittedName>
</protein>
<evidence type="ECO:0000256" key="1">
    <source>
        <dbReference type="SAM" id="MobiDB-lite"/>
    </source>
</evidence>
<name>A0AAV4JXG0_9GAST</name>
<keyword evidence="3" id="KW-1185">Reference proteome</keyword>
<reference evidence="2 3" key="1">
    <citation type="journal article" date="2021" name="Elife">
        <title>Chloroplast acquisition without the gene transfer in kleptoplastic sea slugs, Plakobranchus ocellatus.</title>
        <authorList>
            <person name="Maeda T."/>
            <person name="Takahashi S."/>
            <person name="Yoshida T."/>
            <person name="Shimamura S."/>
            <person name="Takaki Y."/>
            <person name="Nagai Y."/>
            <person name="Toyoda A."/>
            <person name="Suzuki Y."/>
            <person name="Arimoto A."/>
            <person name="Ishii H."/>
            <person name="Satoh N."/>
            <person name="Nishiyama T."/>
            <person name="Hasebe M."/>
            <person name="Maruyama T."/>
            <person name="Minagawa J."/>
            <person name="Obokata J."/>
            <person name="Shigenobu S."/>
        </authorList>
    </citation>
    <scope>NUCLEOTIDE SEQUENCE [LARGE SCALE GENOMIC DNA]</scope>
</reference>
<feature type="region of interest" description="Disordered" evidence="1">
    <location>
        <begin position="1"/>
        <end position="40"/>
    </location>
</feature>